<keyword evidence="1" id="KW-0812">Transmembrane</keyword>
<dbReference type="EMBL" id="AM445115">
    <property type="protein sequence ID" value="CAN67469.1"/>
    <property type="molecule type" value="Genomic_DNA"/>
</dbReference>
<protein>
    <submittedName>
        <fullName evidence="5">Uncharacterized protein</fullName>
    </submittedName>
</protein>
<reference evidence="5" key="1">
    <citation type="journal article" date="2007" name="PLoS ONE">
        <title>The first genome sequence of an elite grapevine cultivar (Pinot noir Vitis vinifera L.): coping with a highly heterozygous genome.</title>
        <authorList>
            <person name="Velasco R."/>
            <person name="Zharkikh A."/>
            <person name="Troggio M."/>
            <person name="Cartwright D.A."/>
            <person name="Cestaro A."/>
            <person name="Pruss D."/>
            <person name="Pindo M."/>
            <person name="FitzGerald L.M."/>
            <person name="Vezzulli S."/>
            <person name="Reid J."/>
            <person name="Malacarne G."/>
            <person name="Iliev D."/>
            <person name="Coppola G."/>
            <person name="Wardell B."/>
            <person name="Micheletti D."/>
            <person name="Macalma T."/>
            <person name="Facci M."/>
            <person name="Mitchell J.T."/>
            <person name="Perazzolli M."/>
            <person name="Eldredge G."/>
            <person name="Gatto P."/>
            <person name="Oyzerski R."/>
            <person name="Moretto M."/>
            <person name="Gutin N."/>
            <person name="Stefanini M."/>
            <person name="Chen Y."/>
            <person name="Segala C."/>
            <person name="Davenport C."/>
            <person name="Dematte L."/>
            <person name="Mraz A."/>
            <person name="Battilana J."/>
            <person name="Stormo K."/>
            <person name="Costa F."/>
            <person name="Tao Q."/>
            <person name="Si-Ammour A."/>
            <person name="Harkins T."/>
            <person name="Lackey A."/>
            <person name="Perbost C."/>
            <person name="Taillon B."/>
            <person name="Stella A."/>
            <person name="Solovyev V."/>
            <person name="Fawcett J.A."/>
            <person name="Sterck L."/>
            <person name="Vandepoele K."/>
            <person name="Grando S.M."/>
            <person name="Toppo S."/>
            <person name="Moser C."/>
            <person name="Lanchbury J."/>
            <person name="Bogden R."/>
            <person name="Skolnick M."/>
            <person name="Sgaramella V."/>
            <person name="Bhatnagar S.K."/>
            <person name="Fontana P."/>
            <person name="Gutin A."/>
            <person name="Van de Peer Y."/>
            <person name="Salamini F."/>
            <person name="Viola R."/>
        </authorList>
    </citation>
    <scope>NUCLEOTIDE SEQUENCE</scope>
</reference>
<feature type="transmembrane region" description="Helical" evidence="1">
    <location>
        <begin position="18"/>
        <end position="37"/>
    </location>
</feature>
<dbReference type="ExpressionAtlas" id="A5AFG2">
    <property type="expression patterns" value="baseline and differential"/>
</dbReference>
<keyword evidence="1" id="KW-0472">Membrane</keyword>
<evidence type="ECO:0000313" key="3">
    <source>
        <dbReference type="EMBL" id="CAN67469.1"/>
    </source>
</evidence>
<dbReference type="EMBL" id="AM466168">
    <property type="protein sequence ID" value="CAN81322.1"/>
    <property type="molecule type" value="Genomic_DNA"/>
</dbReference>
<evidence type="ECO:0000313" key="6">
    <source>
        <dbReference type="EMBL" id="CAN77673.1"/>
    </source>
</evidence>
<dbReference type="EMBL" id="AM447263">
    <property type="protein sequence ID" value="CAN67550.1"/>
    <property type="molecule type" value="Genomic_DNA"/>
</dbReference>
<evidence type="ECO:0000313" key="2">
    <source>
        <dbReference type="EMBL" id="CAN62828.1"/>
    </source>
</evidence>
<dbReference type="AlphaFoldDB" id="A5AFG2"/>
<dbReference type="EMBL" id="AM425370">
    <property type="protein sequence ID" value="CAN71228.1"/>
    <property type="molecule type" value="Genomic_DNA"/>
</dbReference>
<evidence type="ECO:0000313" key="7">
    <source>
        <dbReference type="EMBL" id="CAN81322.1"/>
    </source>
</evidence>
<name>A5AFG2_VITVI</name>
<evidence type="ECO:0000313" key="5">
    <source>
        <dbReference type="EMBL" id="CAN71228.1"/>
    </source>
</evidence>
<dbReference type="EMBL" id="AM435714">
    <property type="protein sequence ID" value="CAN62828.1"/>
    <property type="molecule type" value="Genomic_DNA"/>
</dbReference>
<evidence type="ECO:0000256" key="1">
    <source>
        <dbReference type="SAM" id="Phobius"/>
    </source>
</evidence>
<keyword evidence="1" id="KW-1133">Transmembrane helix</keyword>
<organism evidence="5">
    <name type="scientific">Vitis vinifera</name>
    <name type="common">Grape</name>
    <dbReference type="NCBI Taxonomy" id="29760"/>
    <lineage>
        <taxon>Eukaryota</taxon>
        <taxon>Viridiplantae</taxon>
        <taxon>Streptophyta</taxon>
        <taxon>Embryophyta</taxon>
        <taxon>Tracheophyta</taxon>
        <taxon>Spermatophyta</taxon>
        <taxon>Magnoliopsida</taxon>
        <taxon>eudicotyledons</taxon>
        <taxon>Gunneridae</taxon>
        <taxon>Pentapetalae</taxon>
        <taxon>rosids</taxon>
        <taxon>Vitales</taxon>
        <taxon>Vitaceae</taxon>
        <taxon>Viteae</taxon>
        <taxon>Vitis</taxon>
    </lineage>
</organism>
<gene>
    <name evidence="4" type="ORF">VITISV_000462</name>
    <name evidence="2" type="ORF">VITISV_014036</name>
    <name evidence="6" type="ORF">VITISV_023426</name>
    <name evidence="7" type="ORF">VITISV_033341</name>
    <name evidence="3" type="ORF">VITISV_037817</name>
    <name evidence="5" type="ORF">VITISV_038865</name>
</gene>
<sequence>MKCCDIEYRFPVESSQTFIYGGILLAGFFVYFLVIFFSSPVR</sequence>
<proteinExistence type="predicted"/>
<dbReference type="EMBL" id="AM484538">
    <property type="protein sequence ID" value="CAN77673.1"/>
    <property type="molecule type" value="Genomic_DNA"/>
</dbReference>
<dbReference type="OrthoDB" id="18451at2759"/>
<evidence type="ECO:0000313" key="4">
    <source>
        <dbReference type="EMBL" id="CAN67550.1"/>
    </source>
</evidence>
<accession>A5AFG2</accession>